<evidence type="ECO:0000259" key="3">
    <source>
        <dbReference type="Pfam" id="PF13200"/>
    </source>
</evidence>
<feature type="transmembrane region" description="Helical" evidence="2">
    <location>
        <begin position="21"/>
        <end position="42"/>
    </location>
</feature>
<feature type="domain" description="DUF4015" evidence="3">
    <location>
        <begin position="392"/>
        <end position="482"/>
    </location>
</feature>
<evidence type="ECO:0000256" key="2">
    <source>
        <dbReference type="SAM" id="Phobius"/>
    </source>
</evidence>
<dbReference type="GO" id="GO:0016787">
    <property type="term" value="F:hydrolase activity"/>
    <property type="evidence" value="ECO:0007669"/>
    <property type="project" value="UniProtKB-KW"/>
</dbReference>
<keyword evidence="5" id="KW-1185">Reference proteome</keyword>
<dbReference type="AlphaFoldDB" id="A0A1V6N2K2"/>
<keyword evidence="2" id="KW-0812">Transmembrane</keyword>
<organism evidence="4 5">
    <name type="scientific">Methanobrevibacter arboriphilus JCM 13429 = DSM 1125</name>
    <dbReference type="NCBI Taxonomy" id="1300164"/>
    <lineage>
        <taxon>Archaea</taxon>
        <taxon>Methanobacteriati</taxon>
        <taxon>Methanobacteriota</taxon>
        <taxon>Methanomada group</taxon>
        <taxon>Methanobacteria</taxon>
        <taxon>Methanobacteriales</taxon>
        <taxon>Methanobacteriaceae</taxon>
        <taxon>Methanobrevibacter</taxon>
    </lineage>
</organism>
<accession>A0A1V6N2K2</accession>
<gene>
    <name evidence="4" type="ORF">MBBAR_8c00480</name>
</gene>
<dbReference type="InterPro" id="IPR017853">
    <property type="entry name" value="GH"/>
</dbReference>
<dbReference type="Pfam" id="PF13200">
    <property type="entry name" value="DUF4015"/>
    <property type="match status" value="1"/>
</dbReference>
<dbReference type="SUPFAM" id="SSF51445">
    <property type="entry name" value="(Trans)glycosidases"/>
    <property type="match status" value="1"/>
</dbReference>
<dbReference type="Gene3D" id="3.20.20.80">
    <property type="entry name" value="Glycosidases"/>
    <property type="match status" value="1"/>
</dbReference>
<dbReference type="Proteomes" id="UP000191661">
    <property type="component" value="Unassembled WGS sequence"/>
</dbReference>
<keyword evidence="2" id="KW-0472">Membrane</keyword>
<name>A0A1V6N2K2_METAZ</name>
<evidence type="ECO:0000313" key="4">
    <source>
        <dbReference type="EMBL" id="OQD58822.1"/>
    </source>
</evidence>
<sequence>MYKSTSNFLLRSSDVKNKSFSLNNIFKIFLVSFLILVLFLSLNSVSNLENHDDFDFSQGIIDFKNNHFKNSPVILGSKIIGDNKILTTSNENSHSKSVNTAHAASKVSPNSKAKLSSLGSPKTVSQKGVLKSSKNLKNYVSKNKKLPKYVTVEGYRYSVPEFTYLMTKTVEYQKKKVNSRVTVKYNVKNPTKPSGKTIKSKISLSNYYKYSLKTSNYINKYKKVPNYITANKGSKIQYQTAVYMFSSILRYDYYYKKLPKSVNIKISSSNKINKYIPNYVRNSKTKSVPNTNAIWIQSRDFYNVNLNKLAESGIGNVFLHEVAISQYGKSTVIKWAKNAASKGIKTHLWIQCFYANGKWINPVDTSKKTYNKAQFSKILSKIKTYSRMDYIGGIHLDYLRYPGNAYKYSYSNGVTGEKAITKFVSQAKTQVNKYNPNILLSAAVMPETSSNAYYYGQNIPKIGKYLDIITPMIYKGNYNKPSSWITSTTKWFVKNSGGARIWSGLQTYVSDNNINSLSINALSIDSKASLNGGANGIGLFRWGLTKFFNFLSVY</sequence>
<dbReference type="EMBL" id="JXMW01000008">
    <property type="protein sequence ID" value="OQD58822.1"/>
    <property type="molecule type" value="Genomic_DNA"/>
</dbReference>
<evidence type="ECO:0000256" key="1">
    <source>
        <dbReference type="SAM" id="MobiDB-lite"/>
    </source>
</evidence>
<keyword evidence="2" id="KW-1133">Transmembrane helix</keyword>
<protein>
    <submittedName>
        <fullName evidence="4">Glycosylhydrolase, carbohydrate esterase family 4</fullName>
    </submittedName>
</protein>
<dbReference type="InterPro" id="IPR025275">
    <property type="entry name" value="DUF4015"/>
</dbReference>
<keyword evidence="4" id="KW-0378">Hydrolase</keyword>
<feature type="region of interest" description="Disordered" evidence="1">
    <location>
        <begin position="91"/>
        <end position="124"/>
    </location>
</feature>
<evidence type="ECO:0000313" key="5">
    <source>
        <dbReference type="Proteomes" id="UP000191661"/>
    </source>
</evidence>
<comment type="caution">
    <text evidence="4">The sequence shown here is derived from an EMBL/GenBank/DDBJ whole genome shotgun (WGS) entry which is preliminary data.</text>
</comment>
<proteinExistence type="predicted"/>
<reference evidence="4 5" key="1">
    <citation type="submission" date="2014-12" db="EMBL/GenBank/DDBJ databases">
        <title>Genome sequence of Methanobrevibacter arboriphilicus DH1, DSM1125.</title>
        <authorList>
            <person name="Poehlein A."/>
            <person name="Thauer R.K."/>
            <person name="Seedorf H."/>
            <person name="Daniel R."/>
        </authorList>
    </citation>
    <scope>NUCLEOTIDE SEQUENCE [LARGE SCALE GENOMIC DNA]</scope>
    <source>
        <strain evidence="4 5">DH1</strain>
    </source>
</reference>